<protein>
    <submittedName>
        <fullName evidence="3">Cytochrome c-type biogenesis protein CcmH</fullName>
    </submittedName>
</protein>
<dbReference type="NCBIfam" id="TIGR03142">
    <property type="entry name" value="cytochro_ccmI"/>
    <property type="match status" value="1"/>
</dbReference>
<dbReference type="EMBL" id="SLZU01000006">
    <property type="protein sequence ID" value="TCS63738.1"/>
    <property type="molecule type" value="Genomic_DNA"/>
</dbReference>
<dbReference type="OrthoDB" id="9815847at2"/>
<dbReference type="AlphaFoldDB" id="A0A4R3JCP5"/>
<keyword evidence="2" id="KW-0472">Membrane</keyword>
<keyword evidence="1" id="KW-0201">Cytochrome c-type biogenesis</keyword>
<feature type="transmembrane region" description="Helical" evidence="2">
    <location>
        <begin position="6"/>
        <end position="24"/>
    </location>
</feature>
<organism evidence="3 4">
    <name type="scientific">Primorskyibacter sedentarius</name>
    <dbReference type="NCBI Taxonomy" id="745311"/>
    <lineage>
        <taxon>Bacteria</taxon>
        <taxon>Pseudomonadati</taxon>
        <taxon>Pseudomonadota</taxon>
        <taxon>Alphaproteobacteria</taxon>
        <taxon>Rhodobacterales</taxon>
        <taxon>Roseobacteraceae</taxon>
        <taxon>Primorskyibacter</taxon>
    </lineage>
</organism>
<accession>A0A4R3JCP5</accession>
<evidence type="ECO:0000313" key="4">
    <source>
        <dbReference type="Proteomes" id="UP000295696"/>
    </source>
</evidence>
<feature type="transmembrane region" description="Helical" evidence="2">
    <location>
        <begin position="95"/>
        <end position="114"/>
    </location>
</feature>
<proteinExistence type="predicted"/>
<dbReference type="RefSeq" id="WP_132244546.1">
    <property type="nucleotide sequence ID" value="NZ_SLZU01000006.1"/>
</dbReference>
<evidence type="ECO:0000256" key="1">
    <source>
        <dbReference type="ARBA" id="ARBA00022748"/>
    </source>
</evidence>
<dbReference type="SUPFAM" id="SSF48452">
    <property type="entry name" value="TPR-like"/>
    <property type="match status" value="1"/>
</dbReference>
<dbReference type="Proteomes" id="UP000295696">
    <property type="component" value="Unassembled WGS sequence"/>
</dbReference>
<dbReference type="Pfam" id="PF13432">
    <property type="entry name" value="TPR_16"/>
    <property type="match status" value="2"/>
</dbReference>
<dbReference type="Gene3D" id="1.25.40.10">
    <property type="entry name" value="Tetratricopeptide repeat domain"/>
    <property type="match status" value="1"/>
</dbReference>
<sequence>MTVFWVLTLALTCAVAAILGLALIRGRRDVTPAEAFDLDVYRDQLDEIERDAARGVIAPEDAERLRTEVSRRILAADSRMQRAGAQQASTGRGSLAVAGVLALALLGGGFGLYWQLGAPGYGDLGLERRKELARMARESRPSQAEAVAEIAAAGPDPMLSEPPAEYLGLVTRLRAAVAERPDDLQGQTLLASSEAALGNYDAAAEAQARVIALKGEDASARDFADLADMRILAAGGYVSPEAEEALNAAMSRDPRNGVARYYYGMMMAQTGRPDAAFRLWQDLLRDSTPSDPWVPPVRAQIEDMAMRAGVEYRLPPLGDVPGPSAADIAAASEMSEADRQEMIRGMVAQLSDRLATEGGPPEDWARLIGAYGVLGDTEQARAILQNAEEVFVGNEDALGTIRATARNAGLLQ</sequence>
<keyword evidence="2" id="KW-1133">Transmembrane helix</keyword>
<evidence type="ECO:0000313" key="3">
    <source>
        <dbReference type="EMBL" id="TCS63738.1"/>
    </source>
</evidence>
<keyword evidence="4" id="KW-1185">Reference proteome</keyword>
<comment type="caution">
    <text evidence="3">The sequence shown here is derived from an EMBL/GenBank/DDBJ whole genome shotgun (WGS) entry which is preliminary data.</text>
</comment>
<reference evidence="3 4" key="1">
    <citation type="submission" date="2019-03" db="EMBL/GenBank/DDBJ databases">
        <title>Genomic Encyclopedia of Type Strains, Phase IV (KMG-IV): sequencing the most valuable type-strain genomes for metagenomic binning, comparative biology and taxonomic classification.</title>
        <authorList>
            <person name="Goeker M."/>
        </authorList>
    </citation>
    <scope>NUCLEOTIDE SEQUENCE [LARGE SCALE GENOMIC DNA]</scope>
    <source>
        <strain evidence="3 4">DSM 104836</strain>
    </source>
</reference>
<keyword evidence="2" id="KW-0812">Transmembrane</keyword>
<gene>
    <name evidence="3" type="ORF">EDD52_1065</name>
</gene>
<dbReference type="GO" id="GO:0017004">
    <property type="term" value="P:cytochrome complex assembly"/>
    <property type="evidence" value="ECO:0007669"/>
    <property type="project" value="UniProtKB-KW"/>
</dbReference>
<name>A0A4R3JCP5_9RHOB</name>
<dbReference type="InterPro" id="IPR011990">
    <property type="entry name" value="TPR-like_helical_dom_sf"/>
</dbReference>
<dbReference type="InterPro" id="IPR017560">
    <property type="entry name" value="Cyt_c_biogenesis_CcmI"/>
</dbReference>
<evidence type="ECO:0000256" key="2">
    <source>
        <dbReference type="SAM" id="Phobius"/>
    </source>
</evidence>